<gene>
    <name evidence="2" type="ORF">BP6252_01067</name>
</gene>
<name>A0A3D8SRV3_9HELO</name>
<feature type="region of interest" description="Disordered" evidence="1">
    <location>
        <begin position="404"/>
        <end position="442"/>
    </location>
</feature>
<dbReference type="OrthoDB" id="4708870at2759"/>
<keyword evidence="3" id="KW-1185">Reference proteome</keyword>
<dbReference type="EMBL" id="PDLM01000001">
    <property type="protein sequence ID" value="RDW89035.1"/>
    <property type="molecule type" value="Genomic_DNA"/>
</dbReference>
<evidence type="ECO:0000313" key="2">
    <source>
        <dbReference type="EMBL" id="RDW89035.1"/>
    </source>
</evidence>
<organism evidence="2 3">
    <name type="scientific">Coleophoma cylindrospora</name>
    <dbReference type="NCBI Taxonomy" id="1849047"/>
    <lineage>
        <taxon>Eukaryota</taxon>
        <taxon>Fungi</taxon>
        <taxon>Dikarya</taxon>
        <taxon>Ascomycota</taxon>
        <taxon>Pezizomycotina</taxon>
        <taxon>Leotiomycetes</taxon>
        <taxon>Helotiales</taxon>
        <taxon>Dermateaceae</taxon>
        <taxon>Coleophoma</taxon>
    </lineage>
</organism>
<sequence>MGGHAFALRNKPLFTPRMPLQIYAQILKSTLNALQQHFRHVASPIEGPGKATFGDVDILVAEPLNPDLDTTQRPTTEVAEALARVLGAVDRIWQKGNPTINLALPWPSSEVSENENPDVTEPAKKYIQVDVHMCPSTTNFTWTLFHAAHGDLWNILGTTIRPYGLTVNDHGLHLRIPEIELTNRNKSKIFLTGEPARVLSFLGLDESRWWTSFGSVNELFEYAAGCRMFRVKLEGEEEDGIGAGDVVGEVEGQEGGEKGKKKLKHNDRQRMSKRPMFRLWIDEAIPRFRAEGRYSGETVSREQVREEAFRAFGIRTEYETRLKDHQLSQHLDETWRIAIKSTVPVVDVDPQFRAASVRTLKAVILGGETFDGEVVPAAKTDENGFLDTERVREFVRDHWRKAGEIGMQQQEEKARKGMEAKAAKRTRASDDDVDEKMTESLA</sequence>
<dbReference type="STRING" id="1849047.A0A3D8SRV3"/>
<feature type="compositionally biased region" description="Basic and acidic residues" evidence="1">
    <location>
        <begin position="410"/>
        <end position="442"/>
    </location>
</feature>
<protein>
    <submittedName>
        <fullName evidence="2">Uncharacterized protein</fullName>
    </submittedName>
</protein>
<feature type="region of interest" description="Disordered" evidence="1">
    <location>
        <begin position="247"/>
        <end position="267"/>
    </location>
</feature>
<proteinExistence type="predicted"/>
<evidence type="ECO:0000313" key="3">
    <source>
        <dbReference type="Proteomes" id="UP000256645"/>
    </source>
</evidence>
<reference evidence="2 3" key="1">
    <citation type="journal article" date="2018" name="IMA Fungus">
        <title>IMA Genome-F 9: Draft genome sequence of Annulohypoxylon stygium, Aspergillus mulundensis, Berkeleyomyces basicola (syn. Thielaviopsis basicola), Ceratocystis smalleyi, two Cercospora beticola strains, Coleophoma cylindrospora, Fusarium fracticaudum, Phialophora cf. hyalina, and Morchella septimelata.</title>
        <authorList>
            <person name="Wingfield B.D."/>
            <person name="Bills G.F."/>
            <person name="Dong Y."/>
            <person name="Huang W."/>
            <person name="Nel W.J."/>
            <person name="Swalarsk-Parry B.S."/>
            <person name="Vaghefi N."/>
            <person name="Wilken P.M."/>
            <person name="An Z."/>
            <person name="de Beer Z.W."/>
            <person name="De Vos L."/>
            <person name="Chen L."/>
            <person name="Duong T.A."/>
            <person name="Gao Y."/>
            <person name="Hammerbacher A."/>
            <person name="Kikkert J.R."/>
            <person name="Li Y."/>
            <person name="Li H."/>
            <person name="Li K."/>
            <person name="Li Q."/>
            <person name="Liu X."/>
            <person name="Ma X."/>
            <person name="Naidoo K."/>
            <person name="Pethybridge S.J."/>
            <person name="Sun J."/>
            <person name="Steenkamp E.T."/>
            <person name="van der Nest M.A."/>
            <person name="van Wyk S."/>
            <person name="Wingfield M.J."/>
            <person name="Xiong C."/>
            <person name="Yue Q."/>
            <person name="Zhang X."/>
        </authorList>
    </citation>
    <scope>NUCLEOTIDE SEQUENCE [LARGE SCALE GENOMIC DNA]</scope>
    <source>
        <strain evidence="2 3">BP6252</strain>
    </source>
</reference>
<dbReference type="AlphaFoldDB" id="A0A3D8SRV3"/>
<comment type="caution">
    <text evidence="2">The sequence shown here is derived from an EMBL/GenBank/DDBJ whole genome shotgun (WGS) entry which is preliminary data.</text>
</comment>
<accession>A0A3D8SRV3</accession>
<dbReference type="Proteomes" id="UP000256645">
    <property type="component" value="Unassembled WGS sequence"/>
</dbReference>
<evidence type="ECO:0000256" key="1">
    <source>
        <dbReference type="SAM" id="MobiDB-lite"/>
    </source>
</evidence>